<dbReference type="InterPro" id="IPR011990">
    <property type="entry name" value="TPR-like_helical_dom_sf"/>
</dbReference>
<accession>A0A2S7IQC3</accession>
<evidence type="ECO:0000256" key="1">
    <source>
        <dbReference type="ARBA" id="ARBA00022737"/>
    </source>
</evidence>
<dbReference type="PANTHER" id="PTHR44858:SF1">
    <property type="entry name" value="UDP-N-ACETYLGLUCOSAMINE--PEPTIDE N-ACETYLGLUCOSAMINYLTRANSFERASE SPINDLY-RELATED"/>
    <property type="match status" value="1"/>
</dbReference>
<feature type="repeat" description="TPR" evidence="3">
    <location>
        <begin position="84"/>
        <end position="117"/>
    </location>
</feature>
<evidence type="ECO:0000256" key="3">
    <source>
        <dbReference type="PROSITE-ProRule" id="PRU00339"/>
    </source>
</evidence>
<dbReference type="PANTHER" id="PTHR44858">
    <property type="entry name" value="TETRATRICOPEPTIDE REPEAT PROTEIN 6"/>
    <property type="match status" value="1"/>
</dbReference>
<feature type="repeat" description="TPR" evidence="3">
    <location>
        <begin position="290"/>
        <end position="323"/>
    </location>
</feature>
<dbReference type="PROSITE" id="PS50005">
    <property type="entry name" value="TPR"/>
    <property type="match status" value="5"/>
</dbReference>
<dbReference type="GO" id="GO:0009279">
    <property type="term" value="C:cell outer membrane"/>
    <property type="evidence" value="ECO:0007669"/>
    <property type="project" value="TreeGrafter"/>
</dbReference>
<dbReference type="OrthoDB" id="9780183at2"/>
<reference evidence="5" key="1">
    <citation type="submission" date="2018-02" db="EMBL/GenBank/DDBJ databases">
        <title>Genome sequencing of Solimonas sp. HR-BB.</title>
        <authorList>
            <person name="Lee Y."/>
            <person name="Jeon C.O."/>
        </authorList>
    </citation>
    <scope>NUCLEOTIDE SEQUENCE [LARGE SCALE GENOMIC DNA]</scope>
    <source>
        <strain evidence="5">HR-U</strain>
    </source>
</reference>
<dbReference type="InterPro" id="IPR050498">
    <property type="entry name" value="Ycf3"/>
</dbReference>
<proteinExistence type="predicted"/>
<gene>
    <name evidence="4" type="ORF">C5O19_09240</name>
</gene>
<dbReference type="Pfam" id="PF00515">
    <property type="entry name" value="TPR_1"/>
    <property type="match status" value="1"/>
</dbReference>
<dbReference type="SMART" id="SM00028">
    <property type="entry name" value="TPR"/>
    <property type="match status" value="8"/>
</dbReference>
<evidence type="ECO:0000313" key="4">
    <source>
        <dbReference type="EMBL" id="PQA59790.1"/>
    </source>
</evidence>
<keyword evidence="1" id="KW-0677">Repeat</keyword>
<feature type="repeat" description="TPR" evidence="3">
    <location>
        <begin position="118"/>
        <end position="151"/>
    </location>
</feature>
<sequence>MLNFTNKMHKRTVYELIKPQGFLFTKMRTLLPLFLLFLMAACGKQRDQEAYQFFLRGNDQLLRQDYAQAERFYTEALQKKPEFPEALTNRGLAYIQQANYEKALSDLNNSLKINPKLGSTYQNRGNLFSMQGEYANALRDLEEAVKFIPDSSTAWAFLGNAQYMTGQEDLAMSSFQKAEQLRPSDYTTYAFRGWVYVLRKEYDKARQDFESVLKYRPNEPSTVNNLSMVTTQLGDPKKGLEWADRAVKITEGKLLAYSVNNRAYALLELNRLDEAKAELNRSLRLDDNNAWAYRNLGLYYFKKQQFAQAMDALKKAEQMDPSVENLYFYLGNTSQASGKNQEACTYWKKGATLKEKKSIEAAKGCS</sequence>
<evidence type="ECO:0000313" key="5">
    <source>
        <dbReference type="Proteomes" id="UP000239590"/>
    </source>
</evidence>
<dbReference type="Pfam" id="PF13181">
    <property type="entry name" value="TPR_8"/>
    <property type="match status" value="1"/>
</dbReference>
<dbReference type="PROSITE" id="PS50293">
    <property type="entry name" value="TPR_REGION"/>
    <property type="match status" value="2"/>
</dbReference>
<dbReference type="Pfam" id="PF13414">
    <property type="entry name" value="TPR_11"/>
    <property type="match status" value="1"/>
</dbReference>
<dbReference type="GO" id="GO:0046813">
    <property type="term" value="P:receptor-mediated virion attachment to host cell"/>
    <property type="evidence" value="ECO:0007669"/>
    <property type="project" value="TreeGrafter"/>
</dbReference>
<evidence type="ECO:0000256" key="2">
    <source>
        <dbReference type="ARBA" id="ARBA00022803"/>
    </source>
</evidence>
<feature type="repeat" description="TPR" evidence="3">
    <location>
        <begin position="152"/>
        <end position="185"/>
    </location>
</feature>
<dbReference type="EMBL" id="PTRA01000001">
    <property type="protein sequence ID" value="PQA59790.1"/>
    <property type="molecule type" value="Genomic_DNA"/>
</dbReference>
<keyword evidence="5" id="KW-1185">Reference proteome</keyword>
<protein>
    <submittedName>
        <fullName evidence="4">Uncharacterized protein</fullName>
    </submittedName>
</protein>
<dbReference type="AlphaFoldDB" id="A0A2S7IQC3"/>
<organism evidence="4 5">
    <name type="scientific">Siphonobacter curvatus</name>
    <dbReference type="NCBI Taxonomy" id="2094562"/>
    <lineage>
        <taxon>Bacteria</taxon>
        <taxon>Pseudomonadati</taxon>
        <taxon>Bacteroidota</taxon>
        <taxon>Cytophagia</taxon>
        <taxon>Cytophagales</taxon>
        <taxon>Cytophagaceae</taxon>
        <taxon>Siphonobacter</taxon>
    </lineage>
</organism>
<dbReference type="Proteomes" id="UP000239590">
    <property type="component" value="Unassembled WGS sequence"/>
</dbReference>
<keyword evidence="2 3" id="KW-0802">TPR repeat</keyword>
<dbReference type="SUPFAM" id="SSF48452">
    <property type="entry name" value="TPR-like"/>
    <property type="match status" value="2"/>
</dbReference>
<dbReference type="InterPro" id="IPR019734">
    <property type="entry name" value="TPR_rpt"/>
</dbReference>
<name>A0A2S7IQC3_9BACT</name>
<feature type="repeat" description="TPR" evidence="3">
    <location>
        <begin position="186"/>
        <end position="219"/>
    </location>
</feature>
<dbReference type="Gene3D" id="1.25.40.10">
    <property type="entry name" value="Tetratricopeptide repeat domain"/>
    <property type="match status" value="2"/>
</dbReference>
<dbReference type="Pfam" id="PF13432">
    <property type="entry name" value="TPR_16"/>
    <property type="match status" value="1"/>
</dbReference>
<comment type="caution">
    <text evidence="4">The sequence shown here is derived from an EMBL/GenBank/DDBJ whole genome shotgun (WGS) entry which is preliminary data.</text>
</comment>